<dbReference type="EMBL" id="QXFY01000002">
    <property type="protein sequence ID" value="KAE9362433.1"/>
    <property type="molecule type" value="Genomic_DNA"/>
</dbReference>
<keyword evidence="1" id="KW-0812">Transmembrane</keyword>
<accession>A0A6G0SPA2</accession>
<feature type="transmembrane region" description="Helical" evidence="1">
    <location>
        <begin position="27"/>
        <end position="48"/>
    </location>
</feature>
<keyword evidence="1" id="KW-0472">Membrane</keyword>
<dbReference type="AlphaFoldDB" id="A0A6G0SPA2"/>
<evidence type="ECO:0000313" key="3">
    <source>
        <dbReference type="Proteomes" id="UP000486351"/>
    </source>
</evidence>
<protein>
    <submittedName>
        <fullName evidence="2">Uncharacterized protein</fullName>
    </submittedName>
</protein>
<organism evidence="2 3">
    <name type="scientific">Phytophthora fragariae</name>
    <dbReference type="NCBI Taxonomy" id="53985"/>
    <lineage>
        <taxon>Eukaryota</taxon>
        <taxon>Sar</taxon>
        <taxon>Stramenopiles</taxon>
        <taxon>Oomycota</taxon>
        <taxon>Peronosporomycetes</taxon>
        <taxon>Peronosporales</taxon>
        <taxon>Peronosporaceae</taxon>
        <taxon>Phytophthora</taxon>
    </lineage>
</organism>
<name>A0A6G0SPA2_9STRA</name>
<proteinExistence type="predicted"/>
<sequence length="107" mass="11475">MVFTSLSTTVADIVLLGKVSIIGARTALIFTTLSSIASMLSLTIAMLFRGLHPLTKGVTSVTSSAFFSIMCENGSFLTYNATGRRRARETRGTARLVTSFTTQLECS</sequence>
<evidence type="ECO:0000256" key="1">
    <source>
        <dbReference type="SAM" id="Phobius"/>
    </source>
</evidence>
<gene>
    <name evidence="2" type="ORF">PF008_g114</name>
</gene>
<reference evidence="2 3" key="1">
    <citation type="submission" date="2018-09" db="EMBL/GenBank/DDBJ databases">
        <title>Genomic investigation of the strawberry pathogen Phytophthora fragariae indicates pathogenicity is determined by transcriptional variation in three key races.</title>
        <authorList>
            <person name="Adams T.M."/>
            <person name="Armitage A.D."/>
            <person name="Sobczyk M.K."/>
            <person name="Bates H.J."/>
            <person name="Dunwell J.M."/>
            <person name="Nellist C.F."/>
            <person name="Harrison R.J."/>
        </authorList>
    </citation>
    <scope>NUCLEOTIDE SEQUENCE [LARGE SCALE GENOMIC DNA]</scope>
    <source>
        <strain evidence="2 3">NOV-77</strain>
    </source>
</reference>
<keyword evidence="1" id="KW-1133">Transmembrane helix</keyword>
<evidence type="ECO:0000313" key="2">
    <source>
        <dbReference type="EMBL" id="KAE9362433.1"/>
    </source>
</evidence>
<dbReference type="Proteomes" id="UP000486351">
    <property type="component" value="Unassembled WGS sequence"/>
</dbReference>
<comment type="caution">
    <text evidence="2">The sequence shown here is derived from an EMBL/GenBank/DDBJ whole genome shotgun (WGS) entry which is preliminary data.</text>
</comment>